<feature type="compositionally biased region" description="Basic and acidic residues" evidence="5">
    <location>
        <begin position="40"/>
        <end position="56"/>
    </location>
</feature>
<feature type="compositionally biased region" description="Polar residues" evidence="5">
    <location>
        <begin position="75"/>
        <end position="90"/>
    </location>
</feature>
<sequence length="230" mass="25710">MDEETWLRLNGGKLLGTNLKPPETPEEIEEWIRERRRRFPTRERVAAKVKEEEEKKRKLAGASDASAETVRAQAPATSRQALATAQQPSQQKRKRTEQDPGNDYPSDSSLDSDADTNSQSSFPEELPTSKKPPPPSPTASTPSRKKSTKQAALCRVFRTTGKCRFGEGCRYRHVPPEGKRKKGGERKGAKSLYQRLLDQDREKENEIVVSAVRYLFERGALSVSEAGGGK</sequence>
<reference evidence="7 8" key="1">
    <citation type="journal article" date="2010" name="Nature">
        <title>Perigord black truffle genome uncovers evolutionary origins and mechanisms of symbiosis.</title>
        <authorList>
            <person name="Martin F."/>
            <person name="Kohler A."/>
            <person name="Murat C."/>
            <person name="Balestrini R."/>
            <person name="Coutinho P.M."/>
            <person name="Jaillon O."/>
            <person name="Montanini B."/>
            <person name="Morin E."/>
            <person name="Noel B."/>
            <person name="Percudani R."/>
            <person name="Porcel B."/>
            <person name="Rubini A."/>
            <person name="Amicucci A."/>
            <person name="Amselem J."/>
            <person name="Anthouard V."/>
            <person name="Arcioni S."/>
            <person name="Artiguenave F."/>
            <person name="Aury J.M."/>
            <person name="Ballario P."/>
            <person name="Bolchi A."/>
            <person name="Brenna A."/>
            <person name="Brun A."/>
            <person name="Buee M."/>
            <person name="Cantarel B."/>
            <person name="Chevalier G."/>
            <person name="Couloux A."/>
            <person name="Da Silva C."/>
            <person name="Denoeud F."/>
            <person name="Duplessis S."/>
            <person name="Ghignone S."/>
            <person name="Hilselberger B."/>
            <person name="Iotti M."/>
            <person name="Marcais B."/>
            <person name="Mello A."/>
            <person name="Miranda M."/>
            <person name="Pacioni G."/>
            <person name="Quesneville H."/>
            <person name="Riccioni C."/>
            <person name="Ruotolo R."/>
            <person name="Splivallo R."/>
            <person name="Stocchi V."/>
            <person name="Tisserant E."/>
            <person name="Viscomi A.R."/>
            <person name="Zambonelli A."/>
            <person name="Zampieri E."/>
            <person name="Henrissat B."/>
            <person name="Lebrun M.H."/>
            <person name="Paolocci F."/>
            <person name="Bonfante P."/>
            <person name="Ottonello S."/>
            <person name="Wincker P."/>
        </authorList>
    </citation>
    <scope>NUCLEOTIDE SEQUENCE [LARGE SCALE GENOMIC DNA]</scope>
    <source>
        <strain evidence="7 8">Mel28</strain>
    </source>
</reference>
<dbReference type="STRING" id="656061.D5G5W6"/>
<protein>
    <submittedName>
        <fullName evidence="7">(Perigord truffle) hypothetical protein</fullName>
    </submittedName>
</protein>
<dbReference type="InParanoid" id="D5G5W6"/>
<evidence type="ECO:0000313" key="7">
    <source>
        <dbReference type="EMBL" id="CAZ79909.1"/>
    </source>
</evidence>
<dbReference type="AlphaFoldDB" id="D5G5W6"/>
<dbReference type="HOGENOM" id="CLU_1205536_0_0_1"/>
<dbReference type="InterPro" id="IPR036855">
    <property type="entry name" value="Znf_CCCH_sf"/>
</dbReference>
<keyword evidence="1 4" id="KW-0479">Metal-binding</keyword>
<proteinExistence type="predicted"/>
<evidence type="ECO:0000256" key="1">
    <source>
        <dbReference type="ARBA" id="ARBA00022723"/>
    </source>
</evidence>
<dbReference type="OMA" id="ERKERWA"/>
<dbReference type="SUPFAM" id="SSF90229">
    <property type="entry name" value="CCCH zinc finger"/>
    <property type="match status" value="1"/>
</dbReference>
<evidence type="ECO:0000256" key="3">
    <source>
        <dbReference type="ARBA" id="ARBA00022833"/>
    </source>
</evidence>
<keyword evidence="3 4" id="KW-0862">Zinc</keyword>
<dbReference type="eggNOG" id="ENOG502SG1C">
    <property type="taxonomic scope" value="Eukaryota"/>
</dbReference>
<evidence type="ECO:0000256" key="2">
    <source>
        <dbReference type="ARBA" id="ARBA00022771"/>
    </source>
</evidence>
<dbReference type="InterPro" id="IPR019496">
    <property type="entry name" value="NUFIP1_cons_dom"/>
</dbReference>
<dbReference type="GeneID" id="9187587"/>
<evidence type="ECO:0000313" key="8">
    <source>
        <dbReference type="Proteomes" id="UP000006911"/>
    </source>
</evidence>
<dbReference type="Proteomes" id="UP000006911">
    <property type="component" value="Unassembled WGS sequence"/>
</dbReference>
<dbReference type="InterPro" id="IPR000571">
    <property type="entry name" value="Znf_CCCH"/>
</dbReference>
<evidence type="ECO:0000256" key="5">
    <source>
        <dbReference type="SAM" id="MobiDB-lite"/>
    </source>
</evidence>
<dbReference type="KEGG" id="tml:GSTUM_00001603001"/>
<keyword evidence="2 4" id="KW-0863">Zinc-finger</keyword>
<feature type="compositionally biased region" description="Polar residues" evidence="5">
    <location>
        <begin position="105"/>
        <end position="122"/>
    </location>
</feature>
<evidence type="ECO:0000256" key="4">
    <source>
        <dbReference type="PROSITE-ProRule" id="PRU00723"/>
    </source>
</evidence>
<dbReference type="PROSITE" id="PS50103">
    <property type="entry name" value="ZF_C3H1"/>
    <property type="match status" value="1"/>
</dbReference>
<name>D5G5W6_TUBMM</name>
<evidence type="ECO:0000259" key="6">
    <source>
        <dbReference type="PROSITE" id="PS50103"/>
    </source>
</evidence>
<feature type="compositionally biased region" description="Basic and acidic residues" evidence="5">
    <location>
        <begin position="167"/>
        <end position="178"/>
    </location>
</feature>
<dbReference type="Pfam" id="PF10453">
    <property type="entry name" value="NUFIP1"/>
    <property type="match status" value="1"/>
</dbReference>
<dbReference type="GO" id="GO:0008270">
    <property type="term" value="F:zinc ion binding"/>
    <property type="evidence" value="ECO:0007669"/>
    <property type="project" value="UniProtKB-KW"/>
</dbReference>
<dbReference type="EMBL" id="FN430002">
    <property type="protein sequence ID" value="CAZ79909.1"/>
    <property type="molecule type" value="Genomic_DNA"/>
</dbReference>
<feature type="zinc finger region" description="C3H1-type" evidence="4">
    <location>
        <begin position="148"/>
        <end position="176"/>
    </location>
</feature>
<feature type="domain" description="C3H1-type" evidence="6">
    <location>
        <begin position="148"/>
        <end position="176"/>
    </location>
</feature>
<feature type="region of interest" description="Disordered" evidence="5">
    <location>
        <begin position="167"/>
        <end position="190"/>
    </location>
</feature>
<accession>D5G5W6</accession>
<dbReference type="Gene3D" id="4.10.1000.10">
    <property type="entry name" value="Zinc finger, CCCH-type"/>
    <property type="match status" value="1"/>
</dbReference>
<feature type="region of interest" description="Disordered" evidence="5">
    <location>
        <begin position="35"/>
        <end position="152"/>
    </location>
</feature>
<keyword evidence="8" id="KW-1185">Reference proteome</keyword>
<gene>
    <name evidence="7" type="ORF">GSTUM_00001603001</name>
</gene>
<dbReference type="RefSeq" id="XP_002835752.1">
    <property type="nucleotide sequence ID" value="XM_002835706.1"/>
</dbReference>
<organism evidence="7 8">
    <name type="scientific">Tuber melanosporum (strain Mel28)</name>
    <name type="common">Perigord black truffle</name>
    <dbReference type="NCBI Taxonomy" id="656061"/>
    <lineage>
        <taxon>Eukaryota</taxon>
        <taxon>Fungi</taxon>
        <taxon>Dikarya</taxon>
        <taxon>Ascomycota</taxon>
        <taxon>Pezizomycotina</taxon>
        <taxon>Pezizomycetes</taxon>
        <taxon>Pezizales</taxon>
        <taxon>Tuberaceae</taxon>
        <taxon>Tuber</taxon>
    </lineage>
</organism>